<feature type="transmembrane region" description="Helical" evidence="6">
    <location>
        <begin position="546"/>
        <end position="575"/>
    </location>
</feature>
<feature type="transmembrane region" description="Helical" evidence="6">
    <location>
        <begin position="107"/>
        <end position="123"/>
    </location>
</feature>
<keyword evidence="4 6" id="KW-1133">Transmembrane helix</keyword>
<keyword evidence="5 6" id="KW-0472">Membrane</keyword>
<feature type="transmembrane region" description="Helical" evidence="6">
    <location>
        <begin position="420"/>
        <end position="438"/>
    </location>
</feature>
<feature type="transmembrane region" description="Helical" evidence="6">
    <location>
        <begin position="232"/>
        <end position="250"/>
    </location>
</feature>
<feature type="transmembrane region" description="Helical" evidence="6">
    <location>
        <begin position="135"/>
        <end position="154"/>
    </location>
</feature>
<dbReference type="Proteomes" id="UP001242010">
    <property type="component" value="Chromosome"/>
</dbReference>
<dbReference type="Pfam" id="PF03169">
    <property type="entry name" value="OPT"/>
    <property type="match status" value="1"/>
</dbReference>
<evidence type="ECO:0000313" key="7">
    <source>
        <dbReference type="EMBL" id="BDU68826.1"/>
    </source>
</evidence>
<evidence type="ECO:0000256" key="6">
    <source>
        <dbReference type="SAM" id="Phobius"/>
    </source>
</evidence>
<keyword evidence="8" id="KW-1185">Reference proteome</keyword>
<organism evidence="7 8">
    <name type="scientific">Geothrix oryzae</name>
    <dbReference type="NCBI Taxonomy" id="2927975"/>
    <lineage>
        <taxon>Bacteria</taxon>
        <taxon>Pseudomonadati</taxon>
        <taxon>Acidobacteriota</taxon>
        <taxon>Holophagae</taxon>
        <taxon>Holophagales</taxon>
        <taxon>Holophagaceae</taxon>
        <taxon>Geothrix</taxon>
    </lineage>
</organism>
<name>A0ABN6UVK4_9BACT</name>
<reference evidence="8" key="1">
    <citation type="journal article" date="2023" name="Int. J. Syst. Evol. Microbiol.">
        <title>Mesoterricola silvestris gen. nov., sp. nov., Mesoterricola sediminis sp. nov., Geothrix oryzae sp. nov., Geothrix edaphica sp. nov., Geothrix rubra sp. nov., and Geothrix limicola sp. nov., six novel members of Acidobacteriota isolated from soils.</title>
        <authorList>
            <person name="Itoh H."/>
            <person name="Sugisawa Y."/>
            <person name="Mise K."/>
            <person name="Xu Z."/>
            <person name="Kuniyasu M."/>
            <person name="Ushijima N."/>
            <person name="Kawano K."/>
            <person name="Kobayashi E."/>
            <person name="Shiratori Y."/>
            <person name="Masuda Y."/>
            <person name="Senoo K."/>
        </authorList>
    </citation>
    <scope>NUCLEOTIDE SEQUENCE [LARGE SCALE GENOMIC DNA]</scope>
    <source>
        <strain evidence="8">Red222</strain>
    </source>
</reference>
<feature type="transmembrane region" description="Helical" evidence="6">
    <location>
        <begin position="484"/>
        <end position="506"/>
    </location>
</feature>
<keyword evidence="3 6" id="KW-0812">Transmembrane</keyword>
<dbReference type="PANTHER" id="PTHR31645">
    <property type="entry name" value="OLIGOPEPTIDE TRANSPORTER YGL114W-RELATED"/>
    <property type="match status" value="1"/>
</dbReference>
<feature type="transmembrane region" description="Helical" evidence="6">
    <location>
        <begin position="444"/>
        <end position="463"/>
    </location>
</feature>
<evidence type="ECO:0000256" key="5">
    <source>
        <dbReference type="ARBA" id="ARBA00023136"/>
    </source>
</evidence>
<protein>
    <submittedName>
        <fullName evidence="7">Peptide transporter</fullName>
    </submittedName>
</protein>
<sequence>MSHGSEPQEIKGLPANARRALEPGESYIPLVPQDGVPETTPRAITMGLIFCAIFSMAAAYLALKLGQGIEAAIPIAILAVGLSRFFPRKNTILENVIVQSIGANSSHVVSGAAFTIPALYILAQTPGSGVPTPTLWQVVLVSFLGGCIGILFLVPLRHHFMVENHGIFPWPEATATAEILVTGEKAGNQAKELAVAALIGAAYDGVVSIFRGMGEYLRLEHVWVGRALRDRFMSFNFLNSAATLGIGYIIGLKYSAVIAAGSFFSMFVLVPLFHAIGQYVPLVVAPGTKLIADMTPEQVFFAYIRIVGVGAIAGAGIMGVAASMPNMIRSIISNMKALMNRDAAAESPKAIRTERSLAGSMIAVGLVTCTVGTMAFLSFGLGIRNALVPALVATLVVMIIAFFFAPVAARAIATIGTNPISGMTMLTLVITGVLMLKLNFTGGYGMFLTMMVGGIVCTALAASGAFSTDLKIGHWIGATPARQIAWKFVGTFVAALFTGIAMWLMAKQVNLDGTMALGSSIPAPQASAMKAILEGIFGTVSMPLRWYAFGLGVMLSIVLRMVELPALGFALGMYLPIELNTPLFLGGLLAHWVNRPKAGTSEADAKARENRGVLIASGLMAGGAIMGVVASFIKLKWTEGFPLLTAHQAEGALGEWLGLAALVALCLYVVVYSRQAKGEA</sequence>
<dbReference type="NCBIfam" id="TIGR00733">
    <property type="entry name" value="OPT family oligopeptide transporter"/>
    <property type="match status" value="1"/>
</dbReference>
<feature type="transmembrane region" description="Helical" evidence="6">
    <location>
        <begin position="43"/>
        <end position="63"/>
    </location>
</feature>
<gene>
    <name evidence="7" type="ORF">GETHOR_09270</name>
</gene>
<comment type="subcellular location">
    <subcellularLocation>
        <location evidence="1">Membrane</location>
        <topology evidence="1">Multi-pass membrane protein</topology>
    </subcellularLocation>
</comment>
<accession>A0ABN6UVK4</accession>
<evidence type="ECO:0000313" key="8">
    <source>
        <dbReference type="Proteomes" id="UP001242010"/>
    </source>
</evidence>
<dbReference type="InterPro" id="IPR045035">
    <property type="entry name" value="YSL-like"/>
</dbReference>
<dbReference type="InterPro" id="IPR004813">
    <property type="entry name" value="OPT"/>
</dbReference>
<dbReference type="InterPro" id="IPR004814">
    <property type="entry name" value="Oligopep_transpt"/>
</dbReference>
<keyword evidence="2" id="KW-0813">Transport</keyword>
<dbReference type="PANTHER" id="PTHR31645:SF0">
    <property type="entry name" value="OLIGOPEPTIDE TRANSPORTER YGL114W-RELATED"/>
    <property type="match status" value="1"/>
</dbReference>
<evidence type="ECO:0000256" key="1">
    <source>
        <dbReference type="ARBA" id="ARBA00004141"/>
    </source>
</evidence>
<evidence type="ECO:0000256" key="4">
    <source>
        <dbReference type="ARBA" id="ARBA00022989"/>
    </source>
</evidence>
<dbReference type="RefSeq" id="WP_286355462.1">
    <property type="nucleotide sequence ID" value="NZ_AP027079.1"/>
</dbReference>
<feature type="transmembrane region" description="Helical" evidence="6">
    <location>
        <begin position="69"/>
        <end position="86"/>
    </location>
</feature>
<feature type="transmembrane region" description="Helical" evidence="6">
    <location>
        <begin position="257"/>
        <end position="280"/>
    </location>
</feature>
<feature type="transmembrane region" description="Helical" evidence="6">
    <location>
        <begin position="653"/>
        <end position="672"/>
    </location>
</feature>
<dbReference type="NCBIfam" id="TIGR00728">
    <property type="entry name" value="OPT_sfam"/>
    <property type="match status" value="1"/>
</dbReference>
<feature type="transmembrane region" description="Helical" evidence="6">
    <location>
        <begin position="357"/>
        <end position="381"/>
    </location>
</feature>
<feature type="transmembrane region" description="Helical" evidence="6">
    <location>
        <begin position="613"/>
        <end position="633"/>
    </location>
</feature>
<feature type="transmembrane region" description="Helical" evidence="6">
    <location>
        <begin position="300"/>
        <end position="322"/>
    </location>
</feature>
<evidence type="ECO:0000256" key="3">
    <source>
        <dbReference type="ARBA" id="ARBA00022692"/>
    </source>
</evidence>
<dbReference type="EMBL" id="AP027079">
    <property type="protein sequence ID" value="BDU68826.1"/>
    <property type="molecule type" value="Genomic_DNA"/>
</dbReference>
<evidence type="ECO:0000256" key="2">
    <source>
        <dbReference type="ARBA" id="ARBA00022448"/>
    </source>
</evidence>
<proteinExistence type="predicted"/>
<feature type="transmembrane region" description="Helical" evidence="6">
    <location>
        <begin position="387"/>
        <end position="408"/>
    </location>
</feature>